<keyword evidence="2" id="KW-1185">Reference proteome</keyword>
<dbReference type="VEuPathDB" id="FungiDB:PADG_04359"/>
<dbReference type="AlphaFoldDB" id="C1GAS3"/>
<dbReference type="GeneID" id="22583500"/>
<dbReference type="EMBL" id="KN275960">
    <property type="protein sequence ID" value="EEH48275.2"/>
    <property type="molecule type" value="Genomic_DNA"/>
</dbReference>
<evidence type="ECO:0000313" key="1">
    <source>
        <dbReference type="EMBL" id="EEH48275.2"/>
    </source>
</evidence>
<dbReference type="RefSeq" id="XP_010759427.1">
    <property type="nucleotide sequence ID" value="XM_010761125.1"/>
</dbReference>
<dbReference type="KEGG" id="pbn:PADG_04359"/>
<gene>
    <name evidence="1" type="ORF">PADG_04359</name>
</gene>
<dbReference type="InParanoid" id="C1GAS3"/>
<name>C1GAS3_PARBD</name>
<organism evidence="1 2">
    <name type="scientific">Paracoccidioides brasiliensis (strain Pb18)</name>
    <dbReference type="NCBI Taxonomy" id="502780"/>
    <lineage>
        <taxon>Eukaryota</taxon>
        <taxon>Fungi</taxon>
        <taxon>Dikarya</taxon>
        <taxon>Ascomycota</taxon>
        <taxon>Pezizomycotina</taxon>
        <taxon>Eurotiomycetes</taxon>
        <taxon>Eurotiomycetidae</taxon>
        <taxon>Onygenales</taxon>
        <taxon>Ajellomycetaceae</taxon>
        <taxon>Paracoccidioides</taxon>
    </lineage>
</organism>
<accession>C1GAS3</accession>
<sequence>MAARNNQTGAYGSSILRLSQCTVAFTEAKRNNILYFNICVYGTFQVSLSIRPPSYPTERTLDRLHSEKAVCLTLNPGQILGDIVYYNLSLLKNESALGTLSLA</sequence>
<reference evidence="1 2" key="1">
    <citation type="journal article" date="2011" name="PLoS Genet.">
        <title>Comparative genomic analysis of human fungal pathogens causing paracoccidioidomycosis.</title>
        <authorList>
            <person name="Desjardins C.A."/>
            <person name="Champion M.D."/>
            <person name="Holder J.W."/>
            <person name="Muszewska A."/>
            <person name="Goldberg J."/>
            <person name="Bailao A.M."/>
            <person name="Brigido M.M."/>
            <person name="Ferreira M.E."/>
            <person name="Garcia A.M."/>
            <person name="Grynberg M."/>
            <person name="Gujja S."/>
            <person name="Heiman D.I."/>
            <person name="Henn M.R."/>
            <person name="Kodira C.D."/>
            <person name="Leon-Narvaez H."/>
            <person name="Longo L.V."/>
            <person name="Ma L.J."/>
            <person name="Malavazi I."/>
            <person name="Matsuo A.L."/>
            <person name="Morais F.V."/>
            <person name="Pereira M."/>
            <person name="Rodriguez-Brito S."/>
            <person name="Sakthikumar S."/>
            <person name="Salem-Izacc S.M."/>
            <person name="Sykes S.M."/>
            <person name="Teixeira M.M."/>
            <person name="Vallejo M.C."/>
            <person name="Walter M.E."/>
            <person name="Yandava C."/>
            <person name="Young S."/>
            <person name="Zeng Q."/>
            <person name="Zucker J."/>
            <person name="Felipe M.S."/>
            <person name="Goldman G.H."/>
            <person name="Haas B.J."/>
            <person name="McEwen J.G."/>
            <person name="Nino-Vega G."/>
            <person name="Puccia R."/>
            <person name="San-Blas G."/>
            <person name="Soares C.M."/>
            <person name="Birren B.W."/>
            <person name="Cuomo C.A."/>
        </authorList>
    </citation>
    <scope>NUCLEOTIDE SEQUENCE [LARGE SCALE GENOMIC DNA]</scope>
    <source>
        <strain evidence="1 2">Pb18</strain>
    </source>
</reference>
<evidence type="ECO:0000313" key="2">
    <source>
        <dbReference type="Proteomes" id="UP000001628"/>
    </source>
</evidence>
<protein>
    <submittedName>
        <fullName evidence="1">Uncharacterized protein</fullName>
    </submittedName>
</protein>
<dbReference type="Proteomes" id="UP000001628">
    <property type="component" value="Unassembled WGS sequence"/>
</dbReference>
<dbReference type="HOGENOM" id="CLU_2264542_0_0_1"/>
<proteinExistence type="predicted"/>